<evidence type="ECO:0000313" key="2">
    <source>
        <dbReference type="EMBL" id="BBU68758.1"/>
    </source>
</evidence>
<dbReference type="EMBL" id="AP022345">
    <property type="protein sequence ID" value="BBU68758.1"/>
    <property type="molecule type" value="Genomic_DNA"/>
</dbReference>
<dbReference type="RefSeq" id="WP_162050484.1">
    <property type="nucleotide sequence ID" value="NZ_AP022345.1"/>
</dbReference>
<dbReference type="InterPro" id="IPR011051">
    <property type="entry name" value="RmlC_Cupin_sf"/>
</dbReference>
<evidence type="ECO:0000259" key="1">
    <source>
        <dbReference type="Pfam" id="PF07883"/>
    </source>
</evidence>
<accession>A0A7R6R9Z0</accession>
<organism evidence="2 3">
    <name type="scientific">Fluviibacter phosphoraccumulans</name>
    <dbReference type="NCBI Taxonomy" id="1751046"/>
    <lineage>
        <taxon>Bacteria</taxon>
        <taxon>Pseudomonadati</taxon>
        <taxon>Pseudomonadota</taxon>
        <taxon>Betaproteobacteria</taxon>
        <taxon>Rhodocyclales</taxon>
        <taxon>Fluviibacteraceae</taxon>
        <taxon>Fluviibacter</taxon>
    </lineage>
</organism>
<proteinExistence type="predicted"/>
<dbReference type="OrthoDB" id="9798585at2"/>
<dbReference type="CDD" id="cd06981">
    <property type="entry name" value="cupin_reut_a1446"/>
    <property type="match status" value="1"/>
</dbReference>
<protein>
    <recommendedName>
        <fullName evidence="1">Cupin type-2 domain-containing protein</fullName>
    </recommendedName>
</protein>
<reference evidence="3" key="1">
    <citation type="submission" date="2020-01" db="EMBL/GenBank/DDBJ databases">
        <title>Phosphoaccumulans saitamaens gen. nov., sp. nov., a polyphosphate accumulating bacterium isolated from surface river water.</title>
        <authorList>
            <person name="Watanabe K."/>
            <person name="Suda W."/>
        </authorList>
    </citation>
    <scope>NUCLEOTIDE SEQUENCE [LARGE SCALE GENOMIC DNA]</scope>
    <source>
        <strain evidence="3">ICHIAU1</strain>
    </source>
</reference>
<name>A0A7R6R9Z0_9RHOO</name>
<dbReference type="Pfam" id="PF07883">
    <property type="entry name" value="Cupin_2"/>
    <property type="match status" value="1"/>
</dbReference>
<evidence type="ECO:0000313" key="3">
    <source>
        <dbReference type="Proteomes" id="UP000463961"/>
    </source>
</evidence>
<sequence>MQIQPANIFASLPEHSDQELFTTLLERPGCRIERIISYGQTSPEEFWYDQAWDEWVLLTQGAAEIDLGDRKVALTPGDHLFIPAGQKHRVTLTAPDQPTIWLAVHLNTATGV</sequence>
<feature type="domain" description="Cupin type-2" evidence="1">
    <location>
        <begin position="45"/>
        <end position="104"/>
    </location>
</feature>
<dbReference type="InterPro" id="IPR013096">
    <property type="entry name" value="Cupin_2"/>
</dbReference>
<keyword evidence="3" id="KW-1185">Reference proteome</keyword>
<gene>
    <name evidence="2" type="ORF">ICHIAU1_10410</name>
</gene>
<dbReference type="Gene3D" id="2.60.120.10">
    <property type="entry name" value="Jelly Rolls"/>
    <property type="match status" value="1"/>
</dbReference>
<dbReference type="InterPro" id="IPR014710">
    <property type="entry name" value="RmlC-like_jellyroll"/>
</dbReference>
<dbReference type="SUPFAM" id="SSF51182">
    <property type="entry name" value="RmlC-like cupins"/>
    <property type="match status" value="1"/>
</dbReference>
<dbReference type="AlphaFoldDB" id="A0A7R6R9Z0"/>
<dbReference type="Proteomes" id="UP000463961">
    <property type="component" value="Chromosome"/>
</dbReference>